<keyword evidence="2" id="KW-1133">Transmembrane helix</keyword>
<evidence type="ECO:0000256" key="1">
    <source>
        <dbReference type="SAM" id="MobiDB-lite"/>
    </source>
</evidence>
<feature type="region of interest" description="Disordered" evidence="1">
    <location>
        <begin position="1"/>
        <end position="37"/>
    </location>
</feature>
<proteinExistence type="predicted"/>
<feature type="compositionally biased region" description="Gly residues" evidence="1">
    <location>
        <begin position="18"/>
        <end position="37"/>
    </location>
</feature>
<feature type="transmembrane region" description="Helical" evidence="2">
    <location>
        <begin position="51"/>
        <end position="73"/>
    </location>
</feature>
<sequence>MQEYELTLVDNERIGSGDSNGGDGNGGDVDGGGVGGVGGDGDGGVGVGVSVAVAVAVVAVIALAGHIAGAVVVKVLQGDTGHRPNTRGSKA</sequence>
<evidence type="ECO:0000313" key="3">
    <source>
        <dbReference type="EMBL" id="TGJ85855.1"/>
    </source>
</evidence>
<accession>A0A4Z0Z353</accession>
<evidence type="ECO:0000313" key="4">
    <source>
        <dbReference type="Proteomes" id="UP000297716"/>
    </source>
</evidence>
<keyword evidence="2" id="KW-0472">Membrane</keyword>
<keyword evidence="2" id="KW-0812">Transmembrane</keyword>
<name>A0A4Z0Z353_9PEZI</name>
<evidence type="ECO:0000256" key="2">
    <source>
        <dbReference type="SAM" id="Phobius"/>
    </source>
</evidence>
<keyword evidence="4" id="KW-1185">Reference proteome</keyword>
<gene>
    <name evidence="3" type="ORF">E0Z10_g2932</name>
</gene>
<dbReference type="EMBL" id="SKBN01000038">
    <property type="protein sequence ID" value="TGJ85855.1"/>
    <property type="molecule type" value="Genomic_DNA"/>
</dbReference>
<comment type="caution">
    <text evidence="3">The sequence shown here is derived from an EMBL/GenBank/DDBJ whole genome shotgun (WGS) entry which is preliminary data.</text>
</comment>
<dbReference type="AlphaFoldDB" id="A0A4Z0Z353"/>
<dbReference type="Proteomes" id="UP000297716">
    <property type="component" value="Unassembled WGS sequence"/>
</dbReference>
<reference evidence="3 4" key="1">
    <citation type="submission" date="2019-03" db="EMBL/GenBank/DDBJ databases">
        <title>Draft genome sequence of Xylaria hypoxylon DSM 108379, a ubiquitous saprotrophic-parasitic fungi on hardwood.</title>
        <authorList>
            <person name="Buettner E."/>
            <person name="Leonhardt S."/>
            <person name="Gebauer A.M."/>
            <person name="Liers C."/>
            <person name="Hofrichter M."/>
            <person name="Kellner H."/>
        </authorList>
    </citation>
    <scope>NUCLEOTIDE SEQUENCE [LARGE SCALE GENOMIC DNA]</scope>
    <source>
        <strain evidence="3 4">DSM 108379</strain>
    </source>
</reference>
<protein>
    <submittedName>
        <fullName evidence="3">Uncharacterized protein</fullName>
    </submittedName>
</protein>
<organism evidence="3 4">
    <name type="scientific">Xylaria hypoxylon</name>
    <dbReference type="NCBI Taxonomy" id="37992"/>
    <lineage>
        <taxon>Eukaryota</taxon>
        <taxon>Fungi</taxon>
        <taxon>Dikarya</taxon>
        <taxon>Ascomycota</taxon>
        <taxon>Pezizomycotina</taxon>
        <taxon>Sordariomycetes</taxon>
        <taxon>Xylariomycetidae</taxon>
        <taxon>Xylariales</taxon>
        <taxon>Xylariaceae</taxon>
        <taxon>Xylaria</taxon>
    </lineage>
</organism>